<name>A0ABU9BT55_9BURK</name>
<accession>A0ABU9BT55</accession>
<evidence type="ECO:0000313" key="3">
    <source>
        <dbReference type="EMBL" id="MEK8032085.1"/>
    </source>
</evidence>
<evidence type="ECO:0000313" key="4">
    <source>
        <dbReference type="Proteomes" id="UP001371218"/>
    </source>
</evidence>
<protein>
    <submittedName>
        <fullName evidence="3">VacJ family lipoprotein</fullName>
    </submittedName>
</protein>
<keyword evidence="2" id="KW-0732">Signal</keyword>
<dbReference type="RefSeq" id="WP_341426501.1">
    <property type="nucleotide sequence ID" value="NZ_JBBUTG010000009.1"/>
</dbReference>
<sequence>MEGATGAPDSAADIDVPAVMVAGGAGMVAAAAEAAAAASGAAAAEDEPAAKPLPRNKKDPLEGWNRKVFSFNDAIDTAVLKPVAQAYKDVVPEYVRNLVDNVFGNVADAWSTVNHILQGKFESSLQMGMRVATNSVLGFGGLLDIGTEIGLEKQPEDFGQTLGRWGVPSGPYVVLPVLGPSTLRDTAALPVDMQASATSLIDDTRAKVLSATLLQVVSTRAGLLGASRVLDDVALDKYSFLRDAYLARRQNQVYDGNPPPSPDDEE</sequence>
<dbReference type="EMBL" id="JBBUTG010000009">
    <property type="protein sequence ID" value="MEK8032085.1"/>
    <property type="molecule type" value="Genomic_DNA"/>
</dbReference>
<dbReference type="InterPro" id="IPR007428">
    <property type="entry name" value="MlaA"/>
</dbReference>
<gene>
    <name evidence="3" type="ORF">AACH06_14760</name>
</gene>
<dbReference type="PANTHER" id="PTHR30035">
    <property type="entry name" value="LIPOPROTEIN VACJ-RELATED"/>
    <property type="match status" value="1"/>
</dbReference>
<proteinExistence type="inferred from homology"/>
<dbReference type="Pfam" id="PF04333">
    <property type="entry name" value="MlaA"/>
    <property type="match status" value="1"/>
</dbReference>
<comment type="caution">
    <text evidence="3">The sequence shown here is derived from an EMBL/GenBank/DDBJ whole genome shotgun (WGS) entry which is preliminary data.</text>
</comment>
<evidence type="ECO:0000256" key="1">
    <source>
        <dbReference type="ARBA" id="ARBA00010634"/>
    </source>
</evidence>
<dbReference type="PANTHER" id="PTHR30035:SF3">
    <property type="entry name" value="INTERMEMBRANE PHOSPHOLIPID TRANSPORT SYSTEM LIPOPROTEIN MLAA"/>
    <property type="match status" value="1"/>
</dbReference>
<reference evidence="3 4" key="1">
    <citation type="submission" date="2024-04" db="EMBL/GenBank/DDBJ databases">
        <title>Novel species of the genus Ideonella isolated from streams.</title>
        <authorList>
            <person name="Lu H."/>
        </authorList>
    </citation>
    <scope>NUCLEOTIDE SEQUENCE [LARGE SCALE GENOMIC DNA]</scope>
    <source>
        <strain evidence="3 4">DXS29W</strain>
    </source>
</reference>
<dbReference type="PRINTS" id="PR01805">
    <property type="entry name" value="VACJLIPOPROT"/>
</dbReference>
<dbReference type="Proteomes" id="UP001371218">
    <property type="component" value="Unassembled WGS sequence"/>
</dbReference>
<evidence type="ECO:0000256" key="2">
    <source>
        <dbReference type="ARBA" id="ARBA00022729"/>
    </source>
</evidence>
<comment type="similarity">
    <text evidence="1">Belongs to the MlaA family.</text>
</comment>
<keyword evidence="4" id="KW-1185">Reference proteome</keyword>
<organism evidence="3 4">
    <name type="scientific">Ideonella lacteola</name>
    <dbReference type="NCBI Taxonomy" id="2984193"/>
    <lineage>
        <taxon>Bacteria</taxon>
        <taxon>Pseudomonadati</taxon>
        <taxon>Pseudomonadota</taxon>
        <taxon>Betaproteobacteria</taxon>
        <taxon>Burkholderiales</taxon>
        <taxon>Sphaerotilaceae</taxon>
        <taxon>Ideonella</taxon>
    </lineage>
</organism>
<keyword evidence="3" id="KW-0449">Lipoprotein</keyword>